<protein>
    <submittedName>
        <fullName evidence="1">Uncharacterized protein</fullName>
    </submittedName>
</protein>
<gene>
    <name evidence="1" type="ORF">GMJLKIPL_2338</name>
</gene>
<evidence type="ECO:0000313" key="1">
    <source>
        <dbReference type="EMBL" id="GJE00416.1"/>
    </source>
</evidence>
<sequence length="68" mass="7024">MPRARQPFADAIRVARAIVALEGAALARAARARDPAAVEAAAQALACRIADALLEAEREAEARATADA</sequence>
<dbReference type="Proteomes" id="UP001055153">
    <property type="component" value="Unassembled WGS sequence"/>
</dbReference>
<accession>A0ABQ4SB16</accession>
<dbReference type="EMBL" id="BPQQ01000025">
    <property type="protein sequence ID" value="GJE00416.1"/>
    <property type="molecule type" value="Genomic_DNA"/>
</dbReference>
<reference evidence="1" key="2">
    <citation type="submission" date="2021-08" db="EMBL/GenBank/DDBJ databases">
        <authorList>
            <person name="Tani A."/>
            <person name="Ola A."/>
            <person name="Ogura Y."/>
            <person name="Katsura K."/>
            <person name="Hayashi T."/>
        </authorList>
    </citation>
    <scope>NUCLEOTIDE SEQUENCE</scope>
    <source>
        <strain evidence="1">DSM 17168</strain>
    </source>
</reference>
<name>A0ABQ4SB16_9HYPH</name>
<evidence type="ECO:0000313" key="2">
    <source>
        <dbReference type="Proteomes" id="UP001055153"/>
    </source>
</evidence>
<organism evidence="1 2">
    <name type="scientific">Methylobacterium isbiliense</name>
    <dbReference type="NCBI Taxonomy" id="315478"/>
    <lineage>
        <taxon>Bacteria</taxon>
        <taxon>Pseudomonadati</taxon>
        <taxon>Pseudomonadota</taxon>
        <taxon>Alphaproteobacteria</taxon>
        <taxon>Hyphomicrobiales</taxon>
        <taxon>Methylobacteriaceae</taxon>
        <taxon>Methylobacterium</taxon>
    </lineage>
</organism>
<comment type="caution">
    <text evidence="1">The sequence shown here is derived from an EMBL/GenBank/DDBJ whole genome shotgun (WGS) entry which is preliminary data.</text>
</comment>
<reference evidence="1" key="1">
    <citation type="journal article" date="2021" name="Front. Microbiol.">
        <title>Comprehensive Comparative Genomics and Phenotyping of Methylobacterium Species.</title>
        <authorList>
            <person name="Alessa O."/>
            <person name="Ogura Y."/>
            <person name="Fujitani Y."/>
            <person name="Takami H."/>
            <person name="Hayashi T."/>
            <person name="Sahin N."/>
            <person name="Tani A."/>
        </authorList>
    </citation>
    <scope>NUCLEOTIDE SEQUENCE</scope>
    <source>
        <strain evidence="1">DSM 17168</strain>
    </source>
</reference>
<proteinExistence type="predicted"/>
<dbReference type="RefSeq" id="WP_238235304.1">
    <property type="nucleotide sequence ID" value="NZ_BPQQ01000025.1"/>
</dbReference>
<keyword evidence="2" id="KW-1185">Reference proteome</keyword>